<organism evidence="5 6">
    <name type="scientific">Polarella glacialis</name>
    <name type="common">Dinoflagellate</name>
    <dbReference type="NCBI Taxonomy" id="89957"/>
    <lineage>
        <taxon>Eukaryota</taxon>
        <taxon>Sar</taxon>
        <taxon>Alveolata</taxon>
        <taxon>Dinophyceae</taxon>
        <taxon>Suessiales</taxon>
        <taxon>Suessiaceae</taxon>
        <taxon>Polarella</taxon>
    </lineage>
</organism>
<accession>A0A813D9H5</accession>
<keyword evidence="2" id="KW-0342">GTP-binding</keyword>
<dbReference type="Proteomes" id="UP000654075">
    <property type="component" value="Unassembled WGS sequence"/>
</dbReference>
<dbReference type="GO" id="GO:0003924">
    <property type="term" value="F:GTPase activity"/>
    <property type="evidence" value="ECO:0007669"/>
    <property type="project" value="InterPro"/>
</dbReference>
<reference evidence="5" key="1">
    <citation type="submission" date="2021-02" db="EMBL/GenBank/DDBJ databases">
        <authorList>
            <person name="Dougan E. K."/>
            <person name="Rhodes N."/>
            <person name="Thang M."/>
            <person name="Chan C."/>
        </authorList>
    </citation>
    <scope>NUCLEOTIDE SEQUENCE</scope>
</reference>
<feature type="domain" description="GB1/RHD3-type G" evidence="4">
    <location>
        <begin position="194"/>
        <end position="443"/>
    </location>
</feature>
<evidence type="ECO:0000256" key="2">
    <source>
        <dbReference type="ARBA" id="ARBA00023134"/>
    </source>
</evidence>
<dbReference type="AlphaFoldDB" id="A0A813D9H5"/>
<name>A0A813D9H5_POLGL</name>
<feature type="non-terminal residue" evidence="5">
    <location>
        <position position="621"/>
    </location>
</feature>
<dbReference type="Gene3D" id="3.40.50.300">
    <property type="entry name" value="P-loop containing nucleotide triphosphate hydrolases"/>
    <property type="match status" value="1"/>
</dbReference>
<comment type="similarity">
    <text evidence="3">Belongs to the TRAFAC class dynamin-like GTPase superfamily. GB1/RHD3 GTPase family.</text>
</comment>
<sequence>MSSWFSALAEAALGGAAPEGAGTKFRLGEIVDYFSATQASWIPAKVVAVNANGTFDLDCKPGVPPEKIRRCATDSGVAGSAPLLFQTGDLVEYLSATQNEWIPATVVSVNPSGTYHLDCKPEVVPARVRARSQSDGPSEFLPGSQAFAGPAKVKASPVAELEAPVQLLKVQRSGSKWNYEVCPEGAQALERHGSRRISVVSVCGLYRTGKSFLLNLLLERVQKGLPPFQVGGTTKACTEGLWLWGSADPEDEQSPLLAFMDCEGFGSTDSDRTRDAQLLTLCALLSSVLVLNTKGTLNEGIFNSLALTCRFAEHMEERGQEANRPALLWVLRDFVLELRDAAGNQMSPDEYLEQALHAAPLALAGGTLDQARAGPAQEVRQSLLQFFSHRNCTTLVQPAIEEAQLQNLNELPYKSLRGEFRAGVEAMRTQLVATCHLNPKTVGGQPLGCTTFVALMRQLVGAMNNSKQLSVKGAWDAVQHTTCGKLGDELRAVASQVLKALAAGQKLPDGAQLPMTDEALRAFFRDQRHKLKFQWDEQAVGDEEVRKEYWQELKEALAREEMLARQQNSRLADQQLAAALKLWQEWLDDALGTSEEGERIAADLGLLMERMPATPLTRAAR</sequence>
<evidence type="ECO:0000313" key="6">
    <source>
        <dbReference type="Proteomes" id="UP000654075"/>
    </source>
</evidence>
<dbReference type="SUPFAM" id="SSF52540">
    <property type="entry name" value="P-loop containing nucleoside triphosphate hydrolases"/>
    <property type="match status" value="1"/>
</dbReference>
<comment type="caution">
    <text evidence="5">The sequence shown here is derived from an EMBL/GenBank/DDBJ whole genome shotgun (WGS) entry which is preliminary data.</text>
</comment>
<protein>
    <recommendedName>
        <fullName evidence="4">GB1/RHD3-type G domain-containing protein</fullName>
    </recommendedName>
</protein>
<keyword evidence="6" id="KW-1185">Reference proteome</keyword>
<dbReference type="PROSITE" id="PS51715">
    <property type="entry name" value="G_GB1_RHD3"/>
    <property type="match status" value="1"/>
</dbReference>
<keyword evidence="1" id="KW-0547">Nucleotide-binding</keyword>
<dbReference type="InterPro" id="IPR030386">
    <property type="entry name" value="G_GB1_RHD3_dom"/>
</dbReference>
<gene>
    <name evidence="5" type="ORF">PGLA1383_LOCUS2374</name>
</gene>
<dbReference type="EMBL" id="CAJNNV010000719">
    <property type="protein sequence ID" value="CAE8583406.1"/>
    <property type="molecule type" value="Genomic_DNA"/>
</dbReference>
<dbReference type="InterPro" id="IPR027417">
    <property type="entry name" value="P-loop_NTPase"/>
</dbReference>
<dbReference type="OrthoDB" id="2135133at2759"/>
<proteinExistence type="inferred from homology"/>
<dbReference type="PANTHER" id="PTHR10751">
    <property type="entry name" value="GUANYLATE BINDING PROTEIN"/>
    <property type="match status" value="1"/>
</dbReference>
<evidence type="ECO:0000256" key="3">
    <source>
        <dbReference type="PROSITE-ProRule" id="PRU01052"/>
    </source>
</evidence>
<evidence type="ECO:0000313" key="5">
    <source>
        <dbReference type="EMBL" id="CAE8583406.1"/>
    </source>
</evidence>
<evidence type="ECO:0000259" key="4">
    <source>
        <dbReference type="PROSITE" id="PS51715"/>
    </source>
</evidence>
<evidence type="ECO:0000256" key="1">
    <source>
        <dbReference type="ARBA" id="ARBA00022741"/>
    </source>
</evidence>
<dbReference type="Pfam" id="PF02263">
    <property type="entry name" value="GBP"/>
    <property type="match status" value="1"/>
</dbReference>
<dbReference type="GO" id="GO:0005525">
    <property type="term" value="F:GTP binding"/>
    <property type="evidence" value="ECO:0007669"/>
    <property type="project" value="UniProtKB-KW"/>
</dbReference>
<dbReference type="InterPro" id="IPR015894">
    <property type="entry name" value="Guanylate-bd_N"/>
</dbReference>